<feature type="region of interest" description="Disordered" evidence="2">
    <location>
        <begin position="871"/>
        <end position="947"/>
    </location>
</feature>
<dbReference type="Pfam" id="PF17965">
    <property type="entry name" value="MucBP_2"/>
    <property type="match status" value="1"/>
</dbReference>
<keyword evidence="3" id="KW-0812">Transmembrane</keyword>
<comment type="caution">
    <text evidence="7">The sequence shown here is derived from an EMBL/GenBank/DDBJ whole genome shotgun (WGS) entry which is preliminary data.</text>
</comment>
<feature type="signal peptide" evidence="4">
    <location>
        <begin position="1"/>
        <end position="36"/>
    </location>
</feature>
<dbReference type="NCBIfam" id="TIGR03715">
    <property type="entry name" value="KxYKxGKxW"/>
    <property type="match status" value="1"/>
</dbReference>
<feature type="domain" description="Mucin binding" evidence="5">
    <location>
        <begin position="627"/>
        <end position="705"/>
    </location>
</feature>
<dbReference type="Proteomes" id="UP000752647">
    <property type="component" value="Unassembled WGS sequence"/>
</dbReference>
<evidence type="ECO:0000259" key="6">
    <source>
        <dbReference type="Pfam" id="PF17966"/>
    </source>
</evidence>
<evidence type="ECO:0000256" key="2">
    <source>
        <dbReference type="SAM" id="MobiDB-lite"/>
    </source>
</evidence>
<evidence type="ECO:0000313" key="7">
    <source>
        <dbReference type="EMBL" id="MBZ5961723.1"/>
    </source>
</evidence>
<keyword evidence="3" id="KW-1133">Transmembrane helix</keyword>
<dbReference type="InterPro" id="IPR041495">
    <property type="entry name" value="Mub_B2"/>
</dbReference>
<feature type="chain" id="PRO_5040143385" evidence="4">
    <location>
        <begin position="37"/>
        <end position="982"/>
    </location>
</feature>
<evidence type="ECO:0000256" key="4">
    <source>
        <dbReference type="SAM" id="SignalP"/>
    </source>
</evidence>
<dbReference type="RefSeq" id="WP_224143935.1">
    <property type="nucleotide sequence ID" value="NZ_CBCPIF010000001.1"/>
</dbReference>
<feature type="compositionally biased region" description="Polar residues" evidence="2">
    <location>
        <begin position="876"/>
        <end position="891"/>
    </location>
</feature>
<feature type="compositionally biased region" description="Low complexity" evidence="2">
    <location>
        <begin position="42"/>
        <end position="58"/>
    </location>
</feature>
<dbReference type="InterPro" id="IPR022263">
    <property type="entry name" value="KxYKxGKxW"/>
</dbReference>
<sequence length="982" mass="106678">MEKSKKHYKLYKSGKLWITAAIAVGMFSVTSVTAQASSSANAMTAGQPTQRVVPTQQVDTKSQLIDNKPAENVNTSDQSVDDTKLNQSVDEAKKANVAVTEDNKAAKTTEIQGTESADASAQVTAAQASDKADYAQQITDLNVAKEKEVAYEKAVNTGKKDNIDGKTQIATSSNTQALKLDKSKPVDESTPTGNIQPTDVYPGSDEKASPNMASSTKVWEYSGNQVIGATITKNWAKAGTIAIRDSSGQIVEKSVDLNETFHDFQVQNGNWSDTSDYHDQGIPKVTISSNAVDNVEMWNVNWQTTFWFTYSGTKQIVPISKLTGSNDDPKFYFLSASISGSLYTGAKNPTQWEDGNWQPNEREYVQTNDASTVVIQPNSTVGLETLAQNGVVTNLPHGMGYTQTGAVYPKTDDDDPNVYALQEGVSFADFNTDKPTLYLGAVPIEKSARWWHSNHNMNSDELAFVQKPKATYHKATISHTQVPIVTINEKINYVDEFENPIHTVYDTNNATNKKFVTITRTTADGNQYQETWVATSEVANPNIVRTTTKDVNTGKDVIDEVITNTGWTIADAGVFPAVRNPIITGYHVIKTTDAAQDLNETTNQTVTNTEPNQLREITVIYVHNNEKAIVSYIDDNTGKTLETKELIGKYGTTDQYRTAGTIKNYEDKGYVLNTDNPTAADNYPRDGITYDQDGVIQSFEVHLKHTSETISPSHPKTPGDAINPNDPASPTWPKETGDVERAGSQTVSYSGAGDKTPGAVVTTDAHAFQREVTVDKVTGAVTQTSDWTTQTFKSVLTPTVEGYHADKGVAGGLTATVDQPDVKEAVVYTANGKLVPVDQDGQEIPGADQPIYPTDPTDPTKVVPNEAVPGVENYTPDATTPVTPSDPSADTTVPYHKNGQITVTDNTKNNNDVKPNNKHTINKSSTVNQETKTSNKARNDEHTGNVSLPKTAVAEHSNNGVLGMMSLGLIGMMSVIVKKRRK</sequence>
<feature type="compositionally biased region" description="Low complexity" evidence="2">
    <location>
        <begin position="902"/>
        <end position="914"/>
    </location>
</feature>
<organism evidence="7 8">
    <name type="scientific">Leuconostoc gasicomitatum</name>
    <dbReference type="NCBI Taxonomy" id="115778"/>
    <lineage>
        <taxon>Bacteria</taxon>
        <taxon>Bacillati</taxon>
        <taxon>Bacillota</taxon>
        <taxon>Bacilli</taxon>
        <taxon>Lactobacillales</taxon>
        <taxon>Lactobacillaceae</taxon>
        <taxon>Leuconostoc</taxon>
        <taxon>Leuconostoc gelidum group</taxon>
    </lineage>
</organism>
<evidence type="ECO:0000256" key="1">
    <source>
        <dbReference type="ARBA" id="ARBA00022729"/>
    </source>
</evidence>
<accession>A0A9Q3XS76</accession>
<evidence type="ECO:0000259" key="5">
    <source>
        <dbReference type="Pfam" id="PF17965"/>
    </source>
</evidence>
<keyword evidence="1 4" id="KW-0732">Signal</keyword>
<feature type="region of interest" description="Disordered" evidence="2">
    <location>
        <begin position="174"/>
        <end position="211"/>
    </location>
</feature>
<evidence type="ECO:0000256" key="3">
    <source>
        <dbReference type="SAM" id="Phobius"/>
    </source>
</evidence>
<feature type="transmembrane region" description="Helical" evidence="3">
    <location>
        <begin position="960"/>
        <end position="977"/>
    </location>
</feature>
<name>A0A9Q3XS76_9LACO</name>
<dbReference type="Pfam" id="PF19258">
    <property type="entry name" value="KxYKxGKxW_sig"/>
    <property type="match status" value="1"/>
</dbReference>
<reference evidence="7" key="1">
    <citation type="submission" date="2021-05" db="EMBL/GenBank/DDBJ databases">
        <title>Pangenome of Leuconostoc gelidum warrants species status for Leuconostoc gelidum subsp. gasicomitatum.</title>
        <authorList>
            <person name="Johansson P."/>
            <person name="Sade E."/>
            <person name="Hultman J."/>
            <person name="Auvinen P."/>
            <person name="Bjorkroth J."/>
        </authorList>
    </citation>
    <scope>NUCLEOTIDE SEQUENCE</scope>
    <source>
        <strain evidence="7">A.21.4</strain>
    </source>
</reference>
<gene>
    <name evidence="7" type="ORF">KIJ12_00830</name>
</gene>
<keyword evidence="3" id="KW-0472">Membrane</keyword>
<dbReference type="Gene3D" id="2.60.40.4300">
    <property type="match status" value="2"/>
</dbReference>
<dbReference type="EMBL" id="JAHBFI010000001">
    <property type="protein sequence ID" value="MBZ5961723.1"/>
    <property type="molecule type" value="Genomic_DNA"/>
</dbReference>
<dbReference type="Gene3D" id="3.10.20.470">
    <property type="match status" value="1"/>
</dbReference>
<proteinExistence type="predicted"/>
<dbReference type="AlphaFoldDB" id="A0A9Q3XS76"/>
<evidence type="ECO:0000313" key="8">
    <source>
        <dbReference type="Proteomes" id="UP000752647"/>
    </source>
</evidence>
<dbReference type="Pfam" id="PF17966">
    <property type="entry name" value="Muc_B2"/>
    <property type="match status" value="1"/>
</dbReference>
<feature type="domain" description="Mub B2-like" evidence="6">
    <location>
        <begin position="737"/>
        <end position="831"/>
    </location>
</feature>
<feature type="compositionally biased region" description="Polar residues" evidence="2">
    <location>
        <begin position="922"/>
        <end position="936"/>
    </location>
</feature>
<dbReference type="InterPro" id="IPR041558">
    <property type="entry name" value="MucBP_2"/>
</dbReference>
<feature type="region of interest" description="Disordered" evidence="2">
    <location>
        <begin position="708"/>
        <end position="742"/>
    </location>
</feature>
<feature type="region of interest" description="Disordered" evidence="2">
    <location>
        <begin position="42"/>
        <end position="83"/>
    </location>
</feature>
<protein>
    <submittedName>
        <fullName evidence="7">KxYKxGKxW signal peptide domain-containing protein</fullName>
    </submittedName>
</protein>